<feature type="repeat" description="WD" evidence="3">
    <location>
        <begin position="1431"/>
        <end position="1472"/>
    </location>
</feature>
<dbReference type="PRINTS" id="PR00320">
    <property type="entry name" value="GPROTEINBRPT"/>
</dbReference>
<dbReference type="EMBL" id="AP019860">
    <property type="protein sequence ID" value="BBM86610.1"/>
    <property type="molecule type" value="Genomic_DNA"/>
</dbReference>
<evidence type="ECO:0000256" key="5">
    <source>
        <dbReference type="SAM" id="SignalP"/>
    </source>
</evidence>
<feature type="repeat" description="WD" evidence="3">
    <location>
        <begin position="1557"/>
        <end position="1598"/>
    </location>
</feature>
<feature type="repeat" description="WD" evidence="3">
    <location>
        <begin position="1222"/>
        <end position="1263"/>
    </location>
</feature>
<dbReference type="PROSITE" id="PS50082">
    <property type="entry name" value="WD_REPEATS_2"/>
    <property type="match status" value="18"/>
</dbReference>
<name>A0A5S9IT19_UABAM</name>
<dbReference type="InterPro" id="IPR016024">
    <property type="entry name" value="ARM-type_fold"/>
</dbReference>
<gene>
    <name evidence="6" type="ORF">UABAM_04996</name>
</gene>
<evidence type="ECO:0008006" key="8">
    <source>
        <dbReference type="Google" id="ProtNLM"/>
    </source>
</evidence>
<feature type="repeat" description="WD" evidence="3">
    <location>
        <begin position="1641"/>
        <end position="1682"/>
    </location>
</feature>
<dbReference type="InterPro" id="IPR035892">
    <property type="entry name" value="C2_domain_sf"/>
</dbReference>
<dbReference type="SUPFAM" id="SSF52129">
    <property type="entry name" value="Caspase-like"/>
    <property type="match status" value="1"/>
</dbReference>
<evidence type="ECO:0000313" key="6">
    <source>
        <dbReference type="EMBL" id="BBM86610.1"/>
    </source>
</evidence>
<feature type="repeat" description="WD" evidence="3">
    <location>
        <begin position="1348"/>
        <end position="1389"/>
    </location>
</feature>
<accession>A0A5S9IT19</accession>
<feature type="repeat" description="WD" evidence="3">
    <location>
        <begin position="888"/>
        <end position="929"/>
    </location>
</feature>
<dbReference type="SUPFAM" id="SSF49562">
    <property type="entry name" value="C2 domain (Calcium/lipid-binding domain, CaLB)"/>
    <property type="match status" value="1"/>
</dbReference>
<feature type="repeat" description="WD" evidence="3">
    <location>
        <begin position="1515"/>
        <end position="1556"/>
    </location>
</feature>
<dbReference type="InterPro" id="IPR015943">
    <property type="entry name" value="WD40/YVTN_repeat-like_dom_sf"/>
</dbReference>
<dbReference type="Pfam" id="PF00400">
    <property type="entry name" value="WD40"/>
    <property type="match status" value="13"/>
</dbReference>
<dbReference type="PROSITE" id="PS00678">
    <property type="entry name" value="WD_REPEATS_1"/>
    <property type="match status" value="14"/>
</dbReference>
<feature type="repeat" description="WD" evidence="3">
    <location>
        <begin position="1264"/>
        <end position="1305"/>
    </location>
</feature>
<dbReference type="Proteomes" id="UP000326354">
    <property type="component" value="Chromosome"/>
</dbReference>
<organism evidence="6 7">
    <name type="scientific">Uabimicrobium amorphum</name>
    <dbReference type="NCBI Taxonomy" id="2596890"/>
    <lineage>
        <taxon>Bacteria</taxon>
        <taxon>Pseudomonadati</taxon>
        <taxon>Planctomycetota</taxon>
        <taxon>Candidatus Uabimicrobiia</taxon>
        <taxon>Candidatus Uabimicrobiales</taxon>
        <taxon>Candidatus Uabimicrobiaceae</taxon>
        <taxon>Candidatus Uabimicrobium</taxon>
    </lineage>
</organism>
<feature type="repeat" description="WD" evidence="3">
    <location>
        <begin position="971"/>
        <end position="1012"/>
    </location>
</feature>
<protein>
    <recommendedName>
        <fullName evidence="8">Peptidase C14 caspase domain-containing protein</fullName>
    </recommendedName>
</protein>
<feature type="repeat" description="WD" evidence="3">
    <location>
        <begin position="1473"/>
        <end position="1514"/>
    </location>
</feature>
<evidence type="ECO:0000313" key="7">
    <source>
        <dbReference type="Proteomes" id="UP000326354"/>
    </source>
</evidence>
<dbReference type="PROSITE" id="PS50294">
    <property type="entry name" value="WD_REPEATS_REGION"/>
    <property type="match status" value="18"/>
</dbReference>
<dbReference type="Gene3D" id="1.25.10.10">
    <property type="entry name" value="Leucine-rich Repeat Variant"/>
    <property type="match status" value="1"/>
</dbReference>
<feature type="repeat" description="WD" evidence="3">
    <location>
        <begin position="1725"/>
        <end position="1766"/>
    </location>
</feature>
<dbReference type="OrthoDB" id="223117at2"/>
<dbReference type="PANTHER" id="PTHR19848">
    <property type="entry name" value="WD40 REPEAT PROTEIN"/>
    <property type="match status" value="1"/>
</dbReference>
<feature type="repeat" description="WD" evidence="3">
    <location>
        <begin position="1390"/>
        <end position="1431"/>
    </location>
</feature>
<sequence>MKNLLVTLFFLLVSSLAAENRYLYITNLEVAEKKGNGHSWDSFGGKPDLVIKVFIVRDAKQKKVYTSAVYKNAYNVAHKIFVNCNLVVGDKLRIEVEDSDLANNDKVGSFEIDVPSQECEKTAVFTAVKRMVYVFSQYNTWEKRQQAVQEAKKQQIKKDLQNKRLRAEAKLREKIARQEQELRTKMLRQRSHSEDDHKISEVRVSKKQLRQLVQQLQSKEENQRYMALEKLEGWGKQGEAIRTDLQRLLPVVNEPIKFTLLAALEIIDQHSFQTFVPQKTNKSLYGRKSWRTNIAKRSLGGLNILGPSEDFPAELKYSKCCALIVGINRYDHFTPLKGLQLDAARIAAVLDSRYNFTNVVLLTDRKPQIPQGNVEWRIVDRVTKSVINSCLWELGSKINPQDALFFYYTGHGAPGHIVCADSYSQASGKTVTQSMIPLKKMAEILESFTARHTLMVLDSCYSQTLLEEQYRPDFSHFANEDSVLRGGDNLNRVFHRRAFQVITGGFRGEAKQWEKTSTTYAYKFRNREGHSLLTANLLQALHGLVGRADGTILASQLGYYITNVFANNNRIEVAYKPRYDGLGGDGDFMFFPTTKVLNPKLLSPLYLTHEDYANLRSSACISLRKYIFNDTTTHLQLPLAQNVIPHLVHLLNQDEPQICLNAAVQLLLQIAKKYGESADNLSQVVTPLTKLLKAKKNLSNKKLFYDIALILSHTSPYATADAIKQVRNYVNILEVQWQQNKKKLLRRKGLVHPSVQMLEAQIAQKMIAKPVEQDNKMQMQYWGSLYRDFHWLSINGLRLLREYEKKINKYETMMALAEKSYDQYADLGEEETGYYMKQEKAFRECGAYAGEALHHIRDLKGVEDLRKKAQGFARLAYIKRKEMWRSSRYSHTKSVTSISFSPDGKILASASKDQTIGLWDVAIGKRMAKISVNKPALFAKFSPDGESFAYSLSNRTIRLRDVKTGKKQVKITGHTDDINAMDFHPGGKMIVSASSDQTIRLWNIQTGKEVMKIEGHSAAVNSVCFNFNGKTIASGSSDGTIKIWDTQTGKEKKTITTRLGDVKTVRFSPDGNTVVSISNNRIQLWRLTTGKEITKGFARYRDISCVCFAPNGKQITFGSNNGILYLFDLATRKEVTQITTQANAIHAVAFSPDGQTLACGVENGTLILWDVENDHEISNLNGHTNTINALCFSPDKNTIASSSVDTTIRLWDTITGKQMITFTGHTNTVQSICFNPNGTILASGSKDFTVRLWDVVTGREIHKIKAHDNTTLSVRFSPSGKVLATGSADATIGLWDVTTGTKILTMRGHTREVSSVCFSPDGKILASASEDKTIRLWDIKTGKELKKLVDHTGMVSSACFSPNGKILASGSSDHTVKLWDVATGEVIDTLIGHTYWVLSVCFSADGKKLVSGGTDGTMRLWEMDTRKLYKTIQHSRWVSAVCFSPNDEILASASIDGVIRLWDSGTVKEIRKIGGHVDTVNSVCFHPKEKVLASGSSDKTVKLWDISKNKQVENFTNHAQAVNTVHFSHDGTFLASGSSNGYIKLWNIKNGWQINEFEACDKSVNSVCFSPDGKTIVSAADDAELKLWDIVTRQQIRKFTGHKAAVNSVCFSSDGEAIVSASNDATLRLWNVATGRQIRKFTGHTAAVNSVRFSPDGKSIVSASNDTTLRFWNVATEQQVRIFTGHVGAVNSVRFSPDGKSIVSVSNDATLRLWDIATGKEMAKISKFATKVNTLDFTTDGKSFFTGADDGAIRLWRFFVNKKLNNNEEIPLSWAKKSAKISRPNVVSEILLLNALRKNPRRFAQRLFGLRIDKNMDPVVYKQRK</sequence>
<feature type="repeat" description="WD" evidence="3">
    <location>
        <begin position="1306"/>
        <end position="1347"/>
    </location>
</feature>
<dbReference type="PANTHER" id="PTHR19848:SF8">
    <property type="entry name" value="F-BOX AND WD REPEAT DOMAIN CONTAINING 7"/>
    <property type="match status" value="1"/>
</dbReference>
<keyword evidence="2" id="KW-0677">Repeat</keyword>
<feature type="signal peptide" evidence="5">
    <location>
        <begin position="1"/>
        <end position="17"/>
    </location>
</feature>
<feature type="repeat" description="WD" evidence="3">
    <location>
        <begin position="1013"/>
        <end position="1054"/>
    </location>
</feature>
<dbReference type="SMART" id="SM00320">
    <property type="entry name" value="WD40"/>
    <property type="match status" value="21"/>
</dbReference>
<dbReference type="SUPFAM" id="SSF48371">
    <property type="entry name" value="ARM repeat"/>
    <property type="match status" value="1"/>
</dbReference>
<dbReference type="Pfam" id="PF25172">
    <property type="entry name" value="Beta-prop_WDR3_2nd"/>
    <property type="match status" value="1"/>
</dbReference>
<dbReference type="KEGG" id="uam:UABAM_04996"/>
<keyword evidence="1 3" id="KW-0853">WD repeat</keyword>
<dbReference type="InterPro" id="IPR001680">
    <property type="entry name" value="WD40_rpt"/>
</dbReference>
<keyword evidence="7" id="KW-1185">Reference proteome</keyword>
<feature type="repeat" description="WD" evidence="3">
    <location>
        <begin position="1683"/>
        <end position="1724"/>
    </location>
</feature>
<feature type="coiled-coil region" evidence="4">
    <location>
        <begin position="153"/>
        <end position="222"/>
    </location>
</feature>
<dbReference type="Gene3D" id="3.40.50.1460">
    <property type="match status" value="1"/>
</dbReference>
<evidence type="ECO:0000256" key="4">
    <source>
        <dbReference type="SAM" id="Coils"/>
    </source>
</evidence>
<dbReference type="CDD" id="cd00200">
    <property type="entry name" value="WD40"/>
    <property type="match status" value="3"/>
</dbReference>
<feature type="chain" id="PRO_5024994847" description="Peptidase C14 caspase domain-containing protein" evidence="5">
    <location>
        <begin position="18"/>
        <end position="1825"/>
    </location>
</feature>
<feature type="repeat" description="WD" evidence="3">
    <location>
        <begin position="1599"/>
        <end position="1640"/>
    </location>
</feature>
<keyword evidence="4" id="KW-0175">Coiled coil</keyword>
<dbReference type="InterPro" id="IPR029030">
    <property type="entry name" value="Caspase-like_dom_sf"/>
</dbReference>
<evidence type="ECO:0000256" key="1">
    <source>
        <dbReference type="ARBA" id="ARBA00022574"/>
    </source>
</evidence>
<dbReference type="InterPro" id="IPR011989">
    <property type="entry name" value="ARM-like"/>
</dbReference>
<keyword evidence="5" id="KW-0732">Signal</keyword>
<dbReference type="SUPFAM" id="SSF50978">
    <property type="entry name" value="WD40 repeat-like"/>
    <property type="match status" value="3"/>
</dbReference>
<feature type="repeat" description="WD" evidence="3">
    <location>
        <begin position="1138"/>
        <end position="1179"/>
    </location>
</feature>
<proteinExistence type="predicted"/>
<dbReference type="InterPro" id="IPR019775">
    <property type="entry name" value="WD40_repeat_CS"/>
</dbReference>
<evidence type="ECO:0000256" key="3">
    <source>
        <dbReference type="PROSITE-ProRule" id="PRU00221"/>
    </source>
</evidence>
<reference evidence="6 7" key="1">
    <citation type="submission" date="2019-08" db="EMBL/GenBank/DDBJ databases">
        <title>Complete genome sequence of Candidatus Uab amorphum.</title>
        <authorList>
            <person name="Shiratori T."/>
            <person name="Suzuki S."/>
            <person name="Kakizawa Y."/>
            <person name="Ishida K."/>
        </authorList>
    </citation>
    <scope>NUCLEOTIDE SEQUENCE [LARGE SCALE GENOMIC DNA]</scope>
    <source>
        <strain evidence="6 7">SRT547</strain>
    </source>
</reference>
<dbReference type="Gene3D" id="2.130.10.10">
    <property type="entry name" value="YVTN repeat-like/Quinoprotein amine dehydrogenase"/>
    <property type="match status" value="7"/>
</dbReference>
<dbReference type="RefSeq" id="WP_151970658.1">
    <property type="nucleotide sequence ID" value="NZ_AP019860.1"/>
</dbReference>
<dbReference type="InterPro" id="IPR020472">
    <property type="entry name" value="WD40_PAC1"/>
</dbReference>
<dbReference type="InterPro" id="IPR036322">
    <property type="entry name" value="WD40_repeat_dom_sf"/>
</dbReference>
<evidence type="ECO:0000256" key="2">
    <source>
        <dbReference type="ARBA" id="ARBA00022737"/>
    </source>
</evidence>
<feature type="repeat" description="WD" evidence="3">
    <location>
        <begin position="1180"/>
        <end position="1221"/>
    </location>
</feature>